<evidence type="ECO:0000256" key="2">
    <source>
        <dbReference type="ARBA" id="ARBA00004496"/>
    </source>
</evidence>
<keyword evidence="5" id="KW-0560">Oxidoreductase</keyword>
<dbReference type="GO" id="GO:0016491">
    <property type="term" value="F:oxidoreductase activity"/>
    <property type="evidence" value="ECO:0007669"/>
    <property type="project" value="UniProtKB-KW"/>
</dbReference>
<dbReference type="PANTHER" id="PTHR43035">
    <property type="entry name" value="FATTY ACID REPRESSION MUTANT PROTEIN 2-RELATED"/>
    <property type="match status" value="1"/>
</dbReference>
<evidence type="ECO:0000313" key="8">
    <source>
        <dbReference type="EMBL" id="KEQ59236.1"/>
    </source>
</evidence>
<evidence type="ECO:0000256" key="5">
    <source>
        <dbReference type="ARBA" id="ARBA00023002"/>
    </source>
</evidence>
<dbReference type="InterPro" id="IPR033877">
    <property type="entry name" value="Frm2/Hbn1"/>
</dbReference>
<name>A0A074W9M9_AURM1</name>
<accession>A0A074W9M9</accession>
<keyword evidence="6" id="KW-0539">Nucleus</keyword>
<reference evidence="8 9" key="1">
    <citation type="journal article" date="2014" name="BMC Genomics">
        <title>Genome sequencing of four Aureobasidium pullulans varieties: biotechnological potential, stress tolerance, and description of new species.</title>
        <authorList>
            <person name="Gostin Ar C."/>
            <person name="Ohm R.A."/>
            <person name="Kogej T."/>
            <person name="Sonjak S."/>
            <person name="Turk M."/>
            <person name="Zajc J."/>
            <person name="Zalar P."/>
            <person name="Grube M."/>
            <person name="Sun H."/>
            <person name="Han J."/>
            <person name="Sharma A."/>
            <person name="Chiniquy J."/>
            <person name="Ngan C.Y."/>
            <person name="Lipzen A."/>
            <person name="Barry K."/>
            <person name="Grigoriev I.V."/>
            <person name="Gunde-Cimerman N."/>
        </authorList>
    </citation>
    <scope>NUCLEOTIDE SEQUENCE [LARGE SCALE GENOMIC DNA]</scope>
    <source>
        <strain evidence="8 9">CBS 110374</strain>
    </source>
</reference>
<dbReference type="InterPro" id="IPR029479">
    <property type="entry name" value="Nitroreductase"/>
</dbReference>
<keyword evidence="9" id="KW-1185">Reference proteome</keyword>
<dbReference type="GO" id="GO:0005737">
    <property type="term" value="C:cytoplasm"/>
    <property type="evidence" value="ECO:0007669"/>
    <property type="project" value="UniProtKB-SubCell"/>
</dbReference>
<feature type="domain" description="Nitroreductase" evidence="7">
    <location>
        <begin position="12"/>
        <end position="179"/>
    </location>
</feature>
<dbReference type="HOGENOM" id="CLU_073125_1_0_1"/>
<evidence type="ECO:0000256" key="6">
    <source>
        <dbReference type="ARBA" id="ARBA00023242"/>
    </source>
</evidence>
<evidence type="ECO:0000256" key="3">
    <source>
        <dbReference type="ARBA" id="ARBA00007118"/>
    </source>
</evidence>
<dbReference type="Proteomes" id="UP000030672">
    <property type="component" value="Unassembled WGS sequence"/>
</dbReference>
<dbReference type="GeneID" id="63916615"/>
<evidence type="ECO:0000256" key="1">
    <source>
        <dbReference type="ARBA" id="ARBA00004123"/>
    </source>
</evidence>
<dbReference type="STRING" id="1043003.A0A074W9M9"/>
<sequence length="204" mass="23316">MADKTSFLEATKARRSLYSLSKESTISNDRIISIVEHAIRYAPSPFNARSCRCIVLFGDDHDKLWEMGAAAIQRCMPMAVDILIPKVQGFRAAYGTILFFEDVESVKELNPRFAKMSEENPEWYDHSSGMHQYVVWTALEAEGLGCNLQHYQGMMHDEIYAQWKIPETWQAKAQLVFGKPLAGPLVDKEKTFRDIKDCIKVYGQ</sequence>
<proteinExistence type="inferred from homology"/>
<evidence type="ECO:0000256" key="4">
    <source>
        <dbReference type="ARBA" id="ARBA00022490"/>
    </source>
</evidence>
<dbReference type="CDD" id="cd02140">
    <property type="entry name" value="Frm2-like"/>
    <property type="match status" value="1"/>
</dbReference>
<evidence type="ECO:0000313" key="9">
    <source>
        <dbReference type="Proteomes" id="UP000030672"/>
    </source>
</evidence>
<dbReference type="Pfam" id="PF00881">
    <property type="entry name" value="Nitroreductase"/>
    <property type="match status" value="1"/>
</dbReference>
<dbReference type="SUPFAM" id="SSF55469">
    <property type="entry name" value="FMN-dependent nitroreductase-like"/>
    <property type="match status" value="1"/>
</dbReference>
<keyword evidence="4" id="KW-0963">Cytoplasm</keyword>
<comment type="similarity">
    <text evidence="3">Belongs to the nitroreductase family.</text>
</comment>
<gene>
    <name evidence="8" type="ORF">M437DRAFT_57511</name>
</gene>
<dbReference type="AlphaFoldDB" id="A0A074W9M9"/>
<organism evidence="8 9">
    <name type="scientific">Aureobasidium melanogenum (strain CBS 110374)</name>
    <name type="common">Aureobasidium pullulans var. melanogenum</name>
    <dbReference type="NCBI Taxonomy" id="1043003"/>
    <lineage>
        <taxon>Eukaryota</taxon>
        <taxon>Fungi</taxon>
        <taxon>Dikarya</taxon>
        <taxon>Ascomycota</taxon>
        <taxon>Pezizomycotina</taxon>
        <taxon>Dothideomycetes</taxon>
        <taxon>Dothideomycetidae</taxon>
        <taxon>Dothideales</taxon>
        <taxon>Saccotheciaceae</taxon>
        <taxon>Aureobasidium</taxon>
    </lineage>
</organism>
<dbReference type="EMBL" id="KL584849">
    <property type="protein sequence ID" value="KEQ59236.1"/>
    <property type="molecule type" value="Genomic_DNA"/>
</dbReference>
<dbReference type="GO" id="GO:0034599">
    <property type="term" value="P:cellular response to oxidative stress"/>
    <property type="evidence" value="ECO:0007669"/>
    <property type="project" value="InterPro"/>
</dbReference>
<protein>
    <submittedName>
        <fullName evidence="8">Nitroreductase</fullName>
    </submittedName>
</protein>
<comment type="subcellular location">
    <subcellularLocation>
        <location evidence="2">Cytoplasm</location>
    </subcellularLocation>
    <subcellularLocation>
        <location evidence="1">Nucleus</location>
    </subcellularLocation>
</comment>
<dbReference type="FunFam" id="3.40.109.10:FF:000001">
    <property type="entry name" value="Nitroreductase family"/>
    <property type="match status" value="1"/>
</dbReference>
<dbReference type="GO" id="GO:0005634">
    <property type="term" value="C:nucleus"/>
    <property type="evidence" value="ECO:0007669"/>
    <property type="project" value="UniProtKB-SubCell"/>
</dbReference>
<dbReference type="Gene3D" id="3.40.109.10">
    <property type="entry name" value="NADH Oxidase"/>
    <property type="match status" value="1"/>
</dbReference>
<dbReference type="RefSeq" id="XP_040876259.1">
    <property type="nucleotide sequence ID" value="XM_041023242.1"/>
</dbReference>
<dbReference type="InterPro" id="IPR000415">
    <property type="entry name" value="Nitroreductase-like"/>
</dbReference>
<evidence type="ECO:0000259" key="7">
    <source>
        <dbReference type="Pfam" id="PF00881"/>
    </source>
</evidence>
<dbReference type="PANTHER" id="PTHR43035:SF1">
    <property type="entry name" value="FATTY ACID REPRESSION MUTANT PROTEIN 2-RELATED"/>
    <property type="match status" value="1"/>
</dbReference>